<feature type="domain" description="Peptidase S54 rhomboid" evidence="8">
    <location>
        <begin position="684"/>
        <end position="824"/>
    </location>
</feature>
<feature type="compositionally biased region" description="Polar residues" evidence="6">
    <location>
        <begin position="282"/>
        <end position="294"/>
    </location>
</feature>
<evidence type="ECO:0000313" key="10">
    <source>
        <dbReference type="EMBL" id="EFJ36213.1"/>
    </source>
</evidence>
<feature type="transmembrane region" description="Helical" evidence="7">
    <location>
        <begin position="639"/>
        <end position="659"/>
    </location>
</feature>
<feature type="region of interest" description="Disordered" evidence="6">
    <location>
        <begin position="1"/>
        <end position="27"/>
    </location>
</feature>
<feature type="compositionally biased region" description="Polar residues" evidence="6">
    <location>
        <begin position="237"/>
        <end position="267"/>
    </location>
</feature>
<evidence type="ECO:0000256" key="3">
    <source>
        <dbReference type="ARBA" id="ARBA00022692"/>
    </source>
</evidence>
<feature type="transmembrane region" description="Helical" evidence="7">
    <location>
        <begin position="380"/>
        <end position="410"/>
    </location>
</feature>
<accession>D8QU07</accession>
<dbReference type="STRING" id="88036.D8QU07"/>
<dbReference type="InterPro" id="IPR022764">
    <property type="entry name" value="Peptidase_S54_rhomboid_dom"/>
</dbReference>
<evidence type="ECO:0000256" key="7">
    <source>
        <dbReference type="SAM" id="Phobius"/>
    </source>
</evidence>
<feature type="compositionally biased region" description="Basic residues" evidence="6">
    <location>
        <begin position="342"/>
        <end position="356"/>
    </location>
</feature>
<evidence type="ECO:0000259" key="8">
    <source>
        <dbReference type="Pfam" id="PF01694"/>
    </source>
</evidence>
<dbReference type="InterPro" id="IPR056633">
    <property type="entry name" value="DUF7731"/>
</dbReference>
<evidence type="ECO:0000256" key="4">
    <source>
        <dbReference type="ARBA" id="ARBA00022989"/>
    </source>
</evidence>
<dbReference type="InterPro" id="IPR050925">
    <property type="entry name" value="Rhomboid_protease_S54"/>
</dbReference>
<evidence type="ECO:0000313" key="11">
    <source>
        <dbReference type="Proteomes" id="UP000001514"/>
    </source>
</evidence>
<gene>
    <name evidence="10" type="ORF">SELMODRAFT_438082</name>
</gene>
<feature type="compositionally biased region" description="Low complexity" evidence="6">
    <location>
        <begin position="75"/>
        <end position="86"/>
    </location>
</feature>
<feature type="transmembrane region" description="Helical" evidence="7">
    <location>
        <begin position="894"/>
        <end position="913"/>
    </location>
</feature>
<evidence type="ECO:0000256" key="1">
    <source>
        <dbReference type="ARBA" id="ARBA00004141"/>
    </source>
</evidence>
<dbReference type="EMBL" id="GL377567">
    <property type="protein sequence ID" value="EFJ36213.1"/>
    <property type="molecule type" value="Genomic_DNA"/>
</dbReference>
<proteinExistence type="inferred from homology"/>
<reference evidence="10 11" key="1">
    <citation type="journal article" date="2011" name="Science">
        <title>The Selaginella genome identifies genetic changes associated with the evolution of vascular plants.</title>
        <authorList>
            <person name="Banks J.A."/>
            <person name="Nishiyama T."/>
            <person name="Hasebe M."/>
            <person name="Bowman J.L."/>
            <person name="Gribskov M."/>
            <person name="dePamphilis C."/>
            <person name="Albert V.A."/>
            <person name="Aono N."/>
            <person name="Aoyama T."/>
            <person name="Ambrose B.A."/>
            <person name="Ashton N.W."/>
            <person name="Axtell M.J."/>
            <person name="Barker E."/>
            <person name="Barker M.S."/>
            <person name="Bennetzen J.L."/>
            <person name="Bonawitz N.D."/>
            <person name="Chapple C."/>
            <person name="Cheng C."/>
            <person name="Correa L.G."/>
            <person name="Dacre M."/>
            <person name="DeBarry J."/>
            <person name="Dreyer I."/>
            <person name="Elias M."/>
            <person name="Engstrom E.M."/>
            <person name="Estelle M."/>
            <person name="Feng L."/>
            <person name="Finet C."/>
            <person name="Floyd S.K."/>
            <person name="Frommer W.B."/>
            <person name="Fujita T."/>
            <person name="Gramzow L."/>
            <person name="Gutensohn M."/>
            <person name="Harholt J."/>
            <person name="Hattori M."/>
            <person name="Heyl A."/>
            <person name="Hirai T."/>
            <person name="Hiwatashi Y."/>
            <person name="Ishikawa M."/>
            <person name="Iwata M."/>
            <person name="Karol K.G."/>
            <person name="Koehler B."/>
            <person name="Kolukisaoglu U."/>
            <person name="Kubo M."/>
            <person name="Kurata T."/>
            <person name="Lalonde S."/>
            <person name="Li K."/>
            <person name="Li Y."/>
            <person name="Litt A."/>
            <person name="Lyons E."/>
            <person name="Manning G."/>
            <person name="Maruyama T."/>
            <person name="Michael T.P."/>
            <person name="Mikami K."/>
            <person name="Miyazaki S."/>
            <person name="Morinaga S."/>
            <person name="Murata T."/>
            <person name="Mueller-Roeber B."/>
            <person name="Nelson D.R."/>
            <person name="Obara M."/>
            <person name="Oguri Y."/>
            <person name="Olmstead R.G."/>
            <person name="Onodera N."/>
            <person name="Petersen B.L."/>
            <person name="Pils B."/>
            <person name="Prigge M."/>
            <person name="Rensing S.A."/>
            <person name="Riano-Pachon D.M."/>
            <person name="Roberts A.W."/>
            <person name="Sato Y."/>
            <person name="Scheller H.V."/>
            <person name="Schulz B."/>
            <person name="Schulz C."/>
            <person name="Shakirov E.V."/>
            <person name="Shibagaki N."/>
            <person name="Shinohara N."/>
            <person name="Shippen D.E."/>
            <person name="Soerensen I."/>
            <person name="Sotooka R."/>
            <person name="Sugimoto N."/>
            <person name="Sugita M."/>
            <person name="Sumikawa N."/>
            <person name="Tanurdzic M."/>
            <person name="Theissen G."/>
            <person name="Ulvskov P."/>
            <person name="Wakazuki S."/>
            <person name="Weng J.K."/>
            <person name="Willats W.W."/>
            <person name="Wipf D."/>
            <person name="Wolf P.G."/>
            <person name="Yang L."/>
            <person name="Zimmer A.D."/>
            <person name="Zhu Q."/>
            <person name="Mitros T."/>
            <person name="Hellsten U."/>
            <person name="Loque D."/>
            <person name="Otillar R."/>
            <person name="Salamov A."/>
            <person name="Schmutz J."/>
            <person name="Shapiro H."/>
            <person name="Lindquist E."/>
            <person name="Lucas S."/>
            <person name="Rokhsar D."/>
            <person name="Grigoriev I.V."/>
        </authorList>
    </citation>
    <scope>NUCLEOTIDE SEQUENCE [LARGE SCALE GENOMIC DNA]</scope>
</reference>
<dbReference type="Proteomes" id="UP000001514">
    <property type="component" value="Unassembled WGS sequence"/>
</dbReference>
<feature type="region of interest" description="Disordered" evidence="6">
    <location>
        <begin position="75"/>
        <end position="119"/>
    </location>
</feature>
<dbReference type="PANTHER" id="PTHR43731">
    <property type="entry name" value="RHOMBOID PROTEASE"/>
    <property type="match status" value="1"/>
</dbReference>
<dbReference type="Pfam" id="PF24865">
    <property type="entry name" value="DUF7731"/>
    <property type="match status" value="1"/>
</dbReference>
<dbReference type="GO" id="GO:0016020">
    <property type="term" value="C:membrane"/>
    <property type="evidence" value="ECO:0007669"/>
    <property type="project" value="UniProtKB-SubCell"/>
</dbReference>
<feature type="transmembrane region" description="Helical" evidence="7">
    <location>
        <begin position="749"/>
        <end position="767"/>
    </location>
</feature>
<feature type="transmembrane region" description="Helical" evidence="7">
    <location>
        <begin position="693"/>
        <end position="712"/>
    </location>
</feature>
<dbReference type="HOGENOM" id="CLU_292297_0_0_1"/>
<protein>
    <submittedName>
        <fullName evidence="10">Uncharacterized protein</fullName>
    </submittedName>
</protein>
<keyword evidence="3 7" id="KW-0812">Transmembrane</keyword>
<dbReference type="InParanoid" id="D8QU07"/>
<dbReference type="Gramene" id="EFJ36213">
    <property type="protein sequence ID" value="EFJ36213"/>
    <property type="gene ID" value="SELMODRAFT_438082"/>
</dbReference>
<feature type="compositionally biased region" description="Basic residues" evidence="6">
    <location>
        <begin position="1"/>
        <end position="10"/>
    </location>
</feature>
<feature type="transmembrane region" description="Helical" evidence="7">
    <location>
        <begin position="719"/>
        <end position="743"/>
    </location>
</feature>
<feature type="transmembrane region" description="Helical" evidence="7">
    <location>
        <begin position="151"/>
        <end position="173"/>
    </location>
</feature>
<dbReference type="SUPFAM" id="SSF144091">
    <property type="entry name" value="Rhomboid-like"/>
    <property type="match status" value="1"/>
</dbReference>
<feature type="domain" description="DUF7731" evidence="9">
    <location>
        <begin position="932"/>
        <end position="1012"/>
    </location>
</feature>
<feature type="region of interest" description="Disordered" evidence="6">
    <location>
        <begin position="215"/>
        <end position="365"/>
    </location>
</feature>
<keyword evidence="11" id="KW-1185">Reference proteome</keyword>
<keyword evidence="5 7" id="KW-0472">Membrane</keyword>
<sequence>MSKISRRKSPRFGSSKGKQNPFQNRGMDKFNEVYSELEKLRASIAAEEGVSTSDVWFTRGTSKGRDWVPVVVGRSRSSSIPSRGDSQPLTRLDKQNSSAESKTGDDVVSDQASVEEESHSVKDCSKQSWLSVKFEQLVYELQHGTRKALKAITLFIMIVAAIVDVLIAVVAGITSSFIARHLRPMWARYLPVNFPQQPNIDLSFARPVTMRSLPGSMSCVSAPTSPRQPHQFGSGGSFSNTSDFSRTTSASTPVSPVMSCSTFFSSDKPQEVGSPAHRHQPRNNPFQSEQQQGGSPAHRHQSEQQQGGSPAHRHQPRFQSEQRGGSPAHRHQTEQQQGGSPAHRHHSEQRSHHQSRLNHLQQQEELESCVGGNGGGAVQVMLIVVVILFGLTSTGMVAAIVFASMAWFVFPAARKVNNSGSRSVKGRTVIVQCFTCDRAKIVKRKTKRLEERGRLADVADVCQQGRRIVSARKMASVCKLSVSFHPNARANFRSRVHRASVLRPLCCNTGTPSSLENSPSPPKNRETKLLSSLDSYFSKLQNKSSAAKDVAVENSASSGAVIEDSKNTSRDLQGLDALNAYFDKMQVPATKDVPKEVPKAPVEEDEKVLSFLHELDKSFQKDDAKTLPTDFAPRNASTFTNVIIGVNAAVFLFGLASPVQTPEMVEVPLPFLVGAKINSLIADGQWWRLVTPMFLHDGLIHIGLGAWALLSFGPGVESVYGPAGFCMIYLLGGIFGNITSYFLTPAPTVGGTGPLYALVAAWAVYIVQNRQSFGKEMQAGITSDVIQKILVMSALHLALTDALPADNWTHVGAAAVGTLFGLLATPKAGQMNTRLEDLDDNMLWKSCSKRDATSSLAGERHGFPVVVALGTFKRDYLPCQREGKEEAMDMGQDYVKLVTLIVAFLAAGVYAQLQLPSYALKNYPLGKAFANPNQQWHFATLCLKNQSSSCTRLDYHGSLNVTSVPDYCGPCANQTLVVLKCIDRVKSHFLFTNKASTDDVRRSLHTGCSTGNFTIVPSAKNVGTKLTASFWMILFGTWVAARV</sequence>
<evidence type="ECO:0000259" key="9">
    <source>
        <dbReference type="Pfam" id="PF24865"/>
    </source>
</evidence>
<evidence type="ECO:0000256" key="6">
    <source>
        <dbReference type="SAM" id="MobiDB-lite"/>
    </source>
</evidence>
<comment type="subcellular location">
    <subcellularLocation>
        <location evidence="1">Membrane</location>
        <topology evidence="1">Multi-pass membrane protein</topology>
    </subcellularLocation>
</comment>
<dbReference type="Gene3D" id="1.20.1540.10">
    <property type="entry name" value="Rhomboid-like"/>
    <property type="match status" value="1"/>
</dbReference>
<keyword evidence="4 7" id="KW-1133">Transmembrane helix</keyword>
<dbReference type="eggNOG" id="KOG2289">
    <property type="taxonomic scope" value="Eukaryota"/>
</dbReference>
<dbReference type="PANTHER" id="PTHR43731:SF30">
    <property type="entry name" value="RHOMBOID-LIKE PROTEIN 9, CHLOROPLASTIC"/>
    <property type="match status" value="1"/>
</dbReference>
<dbReference type="Pfam" id="PF01694">
    <property type="entry name" value="Rhomboid"/>
    <property type="match status" value="1"/>
</dbReference>
<dbReference type="AlphaFoldDB" id="D8QU07"/>
<feature type="compositionally biased region" description="Polar residues" evidence="6">
    <location>
        <begin position="218"/>
        <end position="228"/>
    </location>
</feature>
<comment type="similarity">
    <text evidence="2">Belongs to the peptidase S54 family.</text>
</comment>
<organism evidence="11">
    <name type="scientific">Selaginella moellendorffii</name>
    <name type="common">Spikemoss</name>
    <dbReference type="NCBI Taxonomy" id="88036"/>
    <lineage>
        <taxon>Eukaryota</taxon>
        <taxon>Viridiplantae</taxon>
        <taxon>Streptophyta</taxon>
        <taxon>Embryophyta</taxon>
        <taxon>Tracheophyta</taxon>
        <taxon>Lycopodiopsida</taxon>
        <taxon>Selaginellales</taxon>
        <taxon>Selaginellaceae</taxon>
        <taxon>Selaginella</taxon>
    </lineage>
</organism>
<evidence type="ECO:0000256" key="5">
    <source>
        <dbReference type="ARBA" id="ARBA00023136"/>
    </source>
</evidence>
<dbReference type="InterPro" id="IPR035952">
    <property type="entry name" value="Rhomboid-like_sf"/>
</dbReference>
<dbReference type="GO" id="GO:0004252">
    <property type="term" value="F:serine-type endopeptidase activity"/>
    <property type="evidence" value="ECO:0000318"/>
    <property type="project" value="GO_Central"/>
</dbReference>
<dbReference type="KEGG" id="smo:SELMODRAFT_438082"/>
<evidence type="ECO:0000256" key="2">
    <source>
        <dbReference type="ARBA" id="ARBA00009045"/>
    </source>
</evidence>
<name>D8QU07_SELML</name>